<reference evidence="2" key="1">
    <citation type="journal article" date="2014" name="Int. J. Syst. Evol. Microbiol.">
        <title>Complete genome sequence of Corynebacterium casei LMG S-19264T (=DSM 44701T), isolated from a smear-ripened cheese.</title>
        <authorList>
            <consortium name="US DOE Joint Genome Institute (JGI-PGF)"/>
            <person name="Walter F."/>
            <person name="Albersmeier A."/>
            <person name="Kalinowski J."/>
            <person name="Ruckert C."/>
        </authorList>
    </citation>
    <scope>NUCLEOTIDE SEQUENCE</scope>
    <source>
        <strain evidence="2">JCM 19596</strain>
    </source>
</reference>
<feature type="compositionally biased region" description="Basic and acidic residues" evidence="1">
    <location>
        <begin position="20"/>
        <end position="30"/>
    </location>
</feature>
<dbReference type="Proteomes" id="UP000607197">
    <property type="component" value="Unassembled WGS sequence"/>
</dbReference>
<keyword evidence="3" id="KW-1185">Reference proteome</keyword>
<feature type="region of interest" description="Disordered" evidence="1">
    <location>
        <begin position="1"/>
        <end position="30"/>
    </location>
</feature>
<dbReference type="RefSeq" id="WP_188977507.1">
    <property type="nucleotide sequence ID" value="NZ_BMPG01000002.1"/>
</dbReference>
<evidence type="ECO:0000256" key="1">
    <source>
        <dbReference type="SAM" id="MobiDB-lite"/>
    </source>
</evidence>
<accession>A0A830FB75</accession>
<proteinExistence type="predicted"/>
<sequence>MSDVDPETSEVVDEDEEESPAEKARRERREIRAKQREEVRHIIQRLDRENDGVVGAPTAEVFEEAVEDMGSLSALDAVQGLCVRGQAYCPSRTTIRLVDPLDDAADDEPKLVTDGGEPDGGEDVDVWEDGILIADGGTSTLDGFTPDTPEDGRPNDCVCWDATLDLPCWPCYREGFDTQNPAEPGADDGGDVDE</sequence>
<evidence type="ECO:0000313" key="2">
    <source>
        <dbReference type="EMBL" id="GGL57779.1"/>
    </source>
</evidence>
<evidence type="ECO:0000313" key="3">
    <source>
        <dbReference type="Proteomes" id="UP000607197"/>
    </source>
</evidence>
<name>A0A830FB75_9EURY</name>
<dbReference type="OrthoDB" id="189856at2157"/>
<dbReference type="AlphaFoldDB" id="A0A830FB75"/>
<comment type="caution">
    <text evidence="2">The sequence shown here is derived from an EMBL/GenBank/DDBJ whole genome shotgun (WGS) entry which is preliminary data.</text>
</comment>
<gene>
    <name evidence="2" type="ORF">GCM10009039_14940</name>
</gene>
<protein>
    <submittedName>
        <fullName evidence="2">Uncharacterized protein</fullName>
    </submittedName>
</protein>
<feature type="compositionally biased region" description="Acidic residues" evidence="1">
    <location>
        <begin position="1"/>
        <end position="19"/>
    </location>
</feature>
<organism evidence="2 3">
    <name type="scientific">Halocalculus aciditolerans</name>
    <dbReference type="NCBI Taxonomy" id="1383812"/>
    <lineage>
        <taxon>Archaea</taxon>
        <taxon>Methanobacteriati</taxon>
        <taxon>Methanobacteriota</taxon>
        <taxon>Stenosarchaea group</taxon>
        <taxon>Halobacteria</taxon>
        <taxon>Halobacteriales</taxon>
        <taxon>Halobacteriaceae</taxon>
        <taxon>Halocalculus</taxon>
    </lineage>
</organism>
<reference evidence="2" key="2">
    <citation type="submission" date="2020-09" db="EMBL/GenBank/DDBJ databases">
        <authorList>
            <person name="Sun Q."/>
            <person name="Ohkuma M."/>
        </authorList>
    </citation>
    <scope>NUCLEOTIDE SEQUENCE</scope>
    <source>
        <strain evidence="2">JCM 19596</strain>
    </source>
</reference>
<dbReference type="EMBL" id="BMPG01000002">
    <property type="protein sequence ID" value="GGL57779.1"/>
    <property type="molecule type" value="Genomic_DNA"/>
</dbReference>